<evidence type="ECO:0000256" key="1">
    <source>
        <dbReference type="SAM" id="SignalP"/>
    </source>
</evidence>
<dbReference type="GO" id="GO:0001682">
    <property type="term" value="P:tRNA 5'-leader removal"/>
    <property type="evidence" value="ECO:0007669"/>
    <property type="project" value="InterPro"/>
</dbReference>
<proteinExistence type="predicted"/>
<protein>
    <submittedName>
        <fullName evidence="4">Ribonucleases P/MRP protein subunit POP1</fullName>
    </submittedName>
</protein>
<evidence type="ECO:0000259" key="3">
    <source>
        <dbReference type="Pfam" id="PF22770"/>
    </source>
</evidence>
<evidence type="ECO:0000313" key="5">
    <source>
        <dbReference type="Proteomes" id="UP000236291"/>
    </source>
</evidence>
<dbReference type="PANTHER" id="PTHR22731:SF3">
    <property type="entry name" value="RIBONUCLEASES P_MRP PROTEIN SUBUNIT POP1"/>
    <property type="match status" value="1"/>
</dbReference>
<dbReference type="InterPro" id="IPR055079">
    <property type="entry name" value="POP1_C"/>
</dbReference>
<dbReference type="GO" id="GO:0000172">
    <property type="term" value="C:ribonuclease MRP complex"/>
    <property type="evidence" value="ECO:0007669"/>
    <property type="project" value="InterPro"/>
</dbReference>
<dbReference type="InterPro" id="IPR012590">
    <property type="entry name" value="POPLD_dom"/>
</dbReference>
<evidence type="ECO:0000259" key="2">
    <source>
        <dbReference type="Pfam" id="PF08170"/>
    </source>
</evidence>
<sequence length="351" mass="39674">WSVILPLSWVKAFWIPLITNGAQAIGLREKQWIASDTGIPIFPQDFPDCKAYSCFMAAKAAECNEKEELRPPYVRNLRVPILPPWGIVHATFNKEFSTMETPDLSAREDLTNANSVSNSCSGNFEISNFDSENSFDGTVARTDHVLTTLLDETKTGPLLLFPYAADGKARISKFIKGELMLDMRHKSSVIYDRKLCFIRVHLQPFKEGFFEEGAVICAPHPSDISLWTSSSVKSEVGLKLSDSAMKSYFKENSSGKWEMQIPDDSIGRQSHRWPIGFITSGCVQGSKKLSAEGFCEAVLLSHLREEQWKEMLLKQRRSEIYVLVRNLKSVAYRLALASIVLEYQENDIEFL</sequence>
<accession>A0A2K3LEA3</accession>
<dbReference type="EMBL" id="ASHM01031370">
    <property type="protein sequence ID" value="PNX76850.1"/>
    <property type="molecule type" value="Genomic_DNA"/>
</dbReference>
<feature type="domain" description="POPLD" evidence="2">
    <location>
        <begin position="1"/>
        <end position="75"/>
    </location>
</feature>
<reference evidence="4 5" key="2">
    <citation type="journal article" date="2017" name="Front. Plant Sci.">
        <title>Gene Classification and Mining of Molecular Markers Useful in Red Clover (Trifolium pratense) Breeding.</title>
        <authorList>
            <person name="Istvanek J."/>
            <person name="Dluhosova J."/>
            <person name="Dluhos P."/>
            <person name="Patkova L."/>
            <person name="Nedelnik J."/>
            <person name="Repkova J."/>
        </authorList>
    </citation>
    <scope>NUCLEOTIDE SEQUENCE [LARGE SCALE GENOMIC DNA]</scope>
    <source>
        <strain evidence="5">cv. Tatra</strain>
        <tissue evidence="4">Young leaves</tissue>
    </source>
</reference>
<feature type="chain" id="PRO_5014449362" evidence="1">
    <location>
        <begin position="25"/>
        <end position="351"/>
    </location>
</feature>
<reference evidence="4 5" key="1">
    <citation type="journal article" date="2014" name="Am. J. Bot.">
        <title>Genome assembly and annotation for red clover (Trifolium pratense; Fabaceae).</title>
        <authorList>
            <person name="Istvanek J."/>
            <person name="Jaros M."/>
            <person name="Krenek A."/>
            <person name="Repkova J."/>
        </authorList>
    </citation>
    <scope>NUCLEOTIDE SEQUENCE [LARGE SCALE GENOMIC DNA]</scope>
    <source>
        <strain evidence="5">cv. Tatra</strain>
        <tissue evidence="4">Young leaves</tissue>
    </source>
</reference>
<organism evidence="4 5">
    <name type="scientific">Trifolium pratense</name>
    <name type="common">Red clover</name>
    <dbReference type="NCBI Taxonomy" id="57577"/>
    <lineage>
        <taxon>Eukaryota</taxon>
        <taxon>Viridiplantae</taxon>
        <taxon>Streptophyta</taxon>
        <taxon>Embryophyta</taxon>
        <taxon>Tracheophyta</taxon>
        <taxon>Spermatophyta</taxon>
        <taxon>Magnoliopsida</taxon>
        <taxon>eudicotyledons</taxon>
        <taxon>Gunneridae</taxon>
        <taxon>Pentapetalae</taxon>
        <taxon>rosids</taxon>
        <taxon>fabids</taxon>
        <taxon>Fabales</taxon>
        <taxon>Fabaceae</taxon>
        <taxon>Papilionoideae</taxon>
        <taxon>50 kb inversion clade</taxon>
        <taxon>NPAAA clade</taxon>
        <taxon>Hologalegina</taxon>
        <taxon>IRL clade</taxon>
        <taxon>Trifolieae</taxon>
        <taxon>Trifolium</taxon>
    </lineage>
</organism>
<comment type="caution">
    <text evidence="4">The sequence shown here is derived from an EMBL/GenBank/DDBJ whole genome shotgun (WGS) entry which is preliminary data.</text>
</comment>
<dbReference type="GO" id="GO:0005655">
    <property type="term" value="C:nucleolar ribonuclease P complex"/>
    <property type="evidence" value="ECO:0007669"/>
    <property type="project" value="InterPro"/>
</dbReference>
<dbReference type="AlphaFoldDB" id="A0A2K3LEA3"/>
<dbReference type="Pfam" id="PF08170">
    <property type="entry name" value="POPLD"/>
    <property type="match status" value="1"/>
</dbReference>
<dbReference type="Pfam" id="PF22770">
    <property type="entry name" value="POP1_C"/>
    <property type="match status" value="1"/>
</dbReference>
<keyword evidence="1" id="KW-0732">Signal</keyword>
<feature type="signal peptide" evidence="1">
    <location>
        <begin position="1"/>
        <end position="24"/>
    </location>
</feature>
<name>A0A2K3LEA3_TRIPR</name>
<dbReference type="InterPro" id="IPR039182">
    <property type="entry name" value="Pop1"/>
</dbReference>
<dbReference type="PANTHER" id="PTHR22731">
    <property type="entry name" value="RIBONUCLEASES P/MRP PROTEIN SUBUNIT POP1"/>
    <property type="match status" value="1"/>
</dbReference>
<gene>
    <name evidence="4" type="ORF">L195_g032809</name>
</gene>
<feature type="non-terminal residue" evidence="4">
    <location>
        <position position="1"/>
    </location>
</feature>
<evidence type="ECO:0000313" key="4">
    <source>
        <dbReference type="EMBL" id="PNX76850.1"/>
    </source>
</evidence>
<feature type="domain" description="POP1 C-terminal" evidence="3">
    <location>
        <begin position="245"/>
        <end position="340"/>
    </location>
</feature>
<dbReference type="Proteomes" id="UP000236291">
    <property type="component" value="Unassembled WGS sequence"/>
</dbReference>